<organism evidence="2 3">
    <name type="scientific">Pseudomonas viridiflava ICMP 13104</name>
    <dbReference type="NCBI Taxonomy" id="1198305"/>
    <lineage>
        <taxon>Bacteria</taxon>
        <taxon>Pseudomonadati</taxon>
        <taxon>Pseudomonadota</taxon>
        <taxon>Gammaproteobacteria</taxon>
        <taxon>Pseudomonadales</taxon>
        <taxon>Pseudomonadaceae</taxon>
        <taxon>Pseudomonas</taxon>
    </lineage>
</organism>
<dbReference type="AlphaFoldDB" id="A0A0W0HEY1"/>
<keyword evidence="3" id="KW-1185">Reference proteome</keyword>
<gene>
    <name evidence="2" type="ORF">AO067_22970</name>
</gene>
<comment type="caution">
    <text evidence="2">The sequence shown here is derived from an EMBL/GenBank/DDBJ whole genome shotgun (WGS) entry which is preliminary data.</text>
</comment>
<evidence type="ECO:0000313" key="2">
    <source>
        <dbReference type="EMBL" id="KTB59262.1"/>
    </source>
</evidence>
<name>A0A0W0HEY1_PSEVI</name>
<keyword evidence="1" id="KW-0732">Signal</keyword>
<feature type="chain" id="PRO_5006903219" description="Lipoprotein" evidence="1">
    <location>
        <begin position="26"/>
        <end position="185"/>
    </location>
</feature>
<reference evidence="2 3" key="1">
    <citation type="submission" date="2015-09" db="EMBL/GenBank/DDBJ databases">
        <title>Genome sequence of ICMP 13104.</title>
        <authorList>
            <person name="Visnovsky S."/>
            <person name="Lu A."/>
            <person name="Panda P."/>
            <person name="Pitman A."/>
        </authorList>
    </citation>
    <scope>NUCLEOTIDE SEQUENCE [LARGE SCALE GENOMIC DNA]</scope>
    <source>
        <strain evidence="2 3">ICMP 13104</strain>
    </source>
</reference>
<evidence type="ECO:0000256" key="1">
    <source>
        <dbReference type="SAM" id="SignalP"/>
    </source>
</evidence>
<dbReference type="Proteomes" id="UP000053048">
    <property type="component" value="Unassembled WGS sequence"/>
</dbReference>
<dbReference type="PROSITE" id="PS51257">
    <property type="entry name" value="PROKAR_LIPOPROTEIN"/>
    <property type="match status" value="1"/>
</dbReference>
<proteinExistence type="predicted"/>
<evidence type="ECO:0000313" key="3">
    <source>
        <dbReference type="Proteomes" id="UP000053048"/>
    </source>
</evidence>
<protein>
    <recommendedName>
        <fullName evidence="4">Lipoprotein</fullName>
    </recommendedName>
</protein>
<feature type="signal peptide" evidence="1">
    <location>
        <begin position="1"/>
        <end position="25"/>
    </location>
</feature>
<sequence>MKSSRLLAVFLAGLIAGCSSMPAEMALDSRTYSAQNAGLIAGALIKGGDFGTWFELRDINSGKTYGWAAKDYYSAWLPAGEYELYRLGSRRGVMGAYGRPLRFTVKQGELNYVGELVYGCSLDARPTALYGAMSCGLLALGECSVPYPSVSICMVNRQEQAVKSFMKKNPEYVNMPVRSSVMVGR</sequence>
<evidence type="ECO:0008006" key="4">
    <source>
        <dbReference type="Google" id="ProtNLM"/>
    </source>
</evidence>
<accession>A0A0W0HEY1</accession>
<dbReference type="EMBL" id="LKEJ01000150">
    <property type="protein sequence ID" value="KTB59262.1"/>
    <property type="molecule type" value="Genomic_DNA"/>
</dbReference>